<reference evidence="3" key="1">
    <citation type="submission" date="2017-02" db="EMBL/GenBank/DDBJ databases">
        <authorList>
            <person name="Varghese N."/>
            <person name="Submissions S."/>
        </authorList>
    </citation>
    <scope>NUCLEOTIDE SEQUENCE [LARGE SCALE GENOMIC DNA]</scope>
    <source>
        <strain evidence="3">VKM Ac-2052</strain>
    </source>
</reference>
<evidence type="ECO:0000313" key="2">
    <source>
        <dbReference type="EMBL" id="SKA90263.1"/>
    </source>
</evidence>
<gene>
    <name evidence="2" type="ORF">SAMN06295879_1293</name>
</gene>
<feature type="transmembrane region" description="Helical" evidence="1">
    <location>
        <begin position="6"/>
        <end position="29"/>
    </location>
</feature>
<dbReference type="AlphaFoldDB" id="A0A1T4XLK5"/>
<evidence type="ECO:0000256" key="1">
    <source>
        <dbReference type="SAM" id="Phobius"/>
    </source>
</evidence>
<evidence type="ECO:0000313" key="3">
    <source>
        <dbReference type="Proteomes" id="UP000189735"/>
    </source>
</evidence>
<organism evidence="2 3">
    <name type="scientific">Agreia bicolorata</name>
    <dbReference type="NCBI Taxonomy" id="110935"/>
    <lineage>
        <taxon>Bacteria</taxon>
        <taxon>Bacillati</taxon>
        <taxon>Actinomycetota</taxon>
        <taxon>Actinomycetes</taxon>
        <taxon>Micrococcales</taxon>
        <taxon>Microbacteriaceae</taxon>
        <taxon>Agreia</taxon>
    </lineage>
</organism>
<dbReference type="Proteomes" id="UP000189735">
    <property type="component" value="Unassembled WGS sequence"/>
</dbReference>
<proteinExistence type="predicted"/>
<protein>
    <submittedName>
        <fullName evidence="2">Uncharacterized protein</fullName>
    </submittedName>
</protein>
<accession>A0A1T4XLK5</accession>
<keyword evidence="1" id="KW-0472">Membrane</keyword>
<dbReference type="EMBL" id="FUYG01000003">
    <property type="protein sequence ID" value="SKA90263.1"/>
    <property type="molecule type" value="Genomic_DNA"/>
</dbReference>
<keyword evidence="1" id="KW-1133">Transmembrane helix</keyword>
<dbReference type="RefSeq" id="WP_078713790.1">
    <property type="nucleotide sequence ID" value="NZ_FUYG01000003.1"/>
</dbReference>
<name>A0A1T4XLK5_9MICO</name>
<keyword evidence="1" id="KW-0812">Transmembrane</keyword>
<sequence length="69" mass="7425">MDDFLAGLGALAPTVLVGLVFWLVMFVILRADKHERRAFSKIEAEERAKLAASNAASADARVDAAAPRI</sequence>